<dbReference type="VEuPathDB" id="AmoebaDB:DICPUDRAFT_81828"/>
<keyword evidence="2" id="KW-0732">Signal</keyword>
<dbReference type="Proteomes" id="UP000001064">
    <property type="component" value="Unassembled WGS sequence"/>
</dbReference>
<feature type="signal peptide" evidence="2">
    <location>
        <begin position="1"/>
        <end position="19"/>
    </location>
</feature>
<keyword evidence="1" id="KW-0175">Coiled coil</keyword>
<feature type="chain" id="PRO_5003262798" evidence="2">
    <location>
        <begin position="20"/>
        <end position="374"/>
    </location>
</feature>
<dbReference type="eggNOG" id="ENOG502RI1V">
    <property type="taxonomic scope" value="Eukaryota"/>
</dbReference>
<name>F0ZUQ1_DICPU</name>
<dbReference type="InParanoid" id="F0ZUQ1"/>
<dbReference type="EMBL" id="GL871198">
    <property type="protein sequence ID" value="EGC32345.1"/>
    <property type="molecule type" value="Genomic_DNA"/>
</dbReference>
<evidence type="ECO:0000313" key="3">
    <source>
        <dbReference type="EMBL" id="EGC32345.1"/>
    </source>
</evidence>
<dbReference type="GeneID" id="10507325"/>
<dbReference type="KEGG" id="dpp:DICPUDRAFT_81828"/>
<sequence length="374" mass="41844">MNKTLLFLIFITLFLKTYARPKALAQFYPPPTTPHPQTGHSFRCGYVRYGKPDIECDNPGIYFIFSINSIDVLGVERSFPLRYIGRSVTNALKRIDWDKRKGKYHEADIVCFMEFPRDVTWNNNNDVITIEQTLLSAFASTGNAWDQNGFAEWRGDTYIMGDNGLGFDLMRSFYTMDITLPISNLQFVPGHEWDDTIENHILHMQVKDNKVDIDSIFSEGIPYEGGYVIDSNDDYCSTNKTKFKKHSANYLKRIEENMDKLENKVDVENTQGNDALNDCAELGAKVGGVATGIAVGAAAATAVANGTYSEQALNWGKGLFWEVGQEIKNFAKEGFGDWKNGVRKIGNDVKSGASEGGNAWKDGAGKLSQRICEI</sequence>
<reference evidence="4" key="1">
    <citation type="journal article" date="2011" name="Genome Biol.">
        <title>Comparative genomics of the social amoebae Dictyostelium discoideum and Dictyostelium purpureum.</title>
        <authorList>
            <consortium name="US DOE Joint Genome Institute (JGI-PGF)"/>
            <person name="Sucgang R."/>
            <person name="Kuo A."/>
            <person name="Tian X."/>
            <person name="Salerno W."/>
            <person name="Parikh A."/>
            <person name="Feasley C.L."/>
            <person name="Dalin E."/>
            <person name="Tu H."/>
            <person name="Huang E."/>
            <person name="Barry K."/>
            <person name="Lindquist E."/>
            <person name="Shapiro H."/>
            <person name="Bruce D."/>
            <person name="Schmutz J."/>
            <person name="Salamov A."/>
            <person name="Fey P."/>
            <person name="Gaudet P."/>
            <person name="Anjard C."/>
            <person name="Babu M.M."/>
            <person name="Basu S."/>
            <person name="Bushmanova Y."/>
            <person name="van der Wel H."/>
            <person name="Katoh-Kurasawa M."/>
            <person name="Dinh C."/>
            <person name="Coutinho P.M."/>
            <person name="Saito T."/>
            <person name="Elias M."/>
            <person name="Schaap P."/>
            <person name="Kay R.R."/>
            <person name="Henrissat B."/>
            <person name="Eichinger L."/>
            <person name="Rivero F."/>
            <person name="Putnam N.H."/>
            <person name="West C.M."/>
            <person name="Loomis W.F."/>
            <person name="Chisholm R.L."/>
            <person name="Shaulsky G."/>
            <person name="Strassmann J.E."/>
            <person name="Queller D.C."/>
            <person name="Kuspa A."/>
            <person name="Grigoriev I.V."/>
        </authorList>
    </citation>
    <scope>NUCLEOTIDE SEQUENCE [LARGE SCALE GENOMIC DNA]</scope>
    <source>
        <strain evidence="4">QSDP1</strain>
    </source>
</reference>
<dbReference type="AlphaFoldDB" id="F0ZUQ1"/>
<proteinExistence type="predicted"/>
<gene>
    <name evidence="3" type="ORF">DICPUDRAFT_81828</name>
</gene>
<organism evidence="3 4">
    <name type="scientific">Dictyostelium purpureum</name>
    <name type="common">Slime mold</name>
    <dbReference type="NCBI Taxonomy" id="5786"/>
    <lineage>
        <taxon>Eukaryota</taxon>
        <taxon>Amoebozoa</taxon>
        <taxon>Evosea</taxon>
        <taxon>Eumycetozoa</taxon>
        <taxon>Dictyostelia</taxon>
        <taxon>Dictyosteliales</taxon>
        <taxon>Dictyosteliaceae</taxon>
        <taxon>Dictyostelium</taxon>
    </lineage>
</organism>
<feature type="coiled-coil region" evidence="1">
    <location>
        <begin position="244"/>
        <end position="271"/>
    </location>
</feature>
<accession>F0ZUQ1</accession>
<dbReference type="RefSeq" id="XP_003291147.1">
    <property type="nucleotide sequence ID" value="XM_003291099.1"/>
</dbReference>
<dbReference type="OrthoDB" id="10626821at2759"/>
<evidence type="ECO:0000256" key="2">
    <source>
        <dbReference type="SAM" id="SignalP"/>
    </source>
</evidence>
<evidence type="ECO:0000256" key="1">
    <source>
        <dbReference type="SAM" id="Coils"/>
    </source>
</evidence>
<keyword evidence="4" id="KW-1185">Reference proteome</keyword>
<evidence type="ECO:0000313" key="4">
    <source>
        <dbReference type="Proteomes" id="UP000001064"/>
    </source>
</evidence>
<dbReference type="OMA" id="RTEEDYT"/>
<dbReference type="FunCoup" id="F0ZUQ1">
    <property type="interactions" value="722"/>
</dbReference>
<protein>
    <submittedName>
        <fullName evidence="3">Uncharacterized protein</fullName>
    </submittedName>
</protein>